<dbReference type="InterPro" id="IPR011991">
    <property type="entry name" value="ArsR-like_HTH"/>
</dbReference>
<keyword evidence="4" id="KW-1185">Reference proteome</keyword>
<dbReference type="SUPFAM" id="SSF52788">
    <property type="entry name" value="Phosphotyrosine protein phosphatases I"/>
    <property type="match status" value="1"/>
</dbReference>
<gene>
    <name evidence="3" type="ORF">CEX98_03760</name>
</gene>
<dbReference type="InterPro" id="IPR036388">
    <property type="entry name" value="WH-like_DNA-bd_sf"/>
</dbReference>
<organism evidence="3 4">
    <name type="scientific">Pseudoalteromonas piscicida</name>
    <dbReference type="NCBI Taxonomy" id="43662"/>
    <lineage>
        <taxon>Bacteria</taxon>
        <taxon>Pseudomonadati</taxon>
        <taxon>Pseudomonadota</taxon>
        <taxon>Gammaproteobacteria</taxon>
        <taxon>Alteromonadales</taxon>
        <taxon>Pseudoalteromonadaceae</taxon>
        <taxon>Pseudoalteromonas</taxon>
    </lineage>
</organism>
<dbReference type="EMBL" id="NKHF01000018">
    <property type="protein sequence ID" value="PCK33079.1"/>
    <property type="molecule type" value="Genomic_DNA"/>
</dbReference>
<name>A0A2A5JUS4_PSEO7</name>
<dbReference type="InterPro" id="IPR001845">
    <property type="entry name" value="HTH_ArsR_DNA-bd_dom"/>
</dbReference>
<protein>
    <submittedName>
        <fullName evidence="3">ArsR family transcriptional regulator</fullName>
    </submittedName>
</protein>
<dbReference type="SUPFAM" id="SSF46785">
    <property type="entry name" value="Winged helix' DNA-binding domain"/>
    <property type="match status" value="1"/>
</dbReference>
<proteinExistence type="predicted"/>
<evidence type="ECO:0000313" key="3">
    <source>
        <dbReference type="EMBL" id="PCK33079.1"/>
    </source>
</evidence>
<dbReference type="Gene3D" id="1.10.10.10">
    <property type="entry name" value="Winged helix-like DNA-binding domain superfamily/Winged helix DNA-binding domain"/>
    <property type="match status" value="1"/>
</dbReference>
<dbReference type="CDD" id="cd00090">
    <property type="entry name" value="HTH_ARSR"/>
    <property type="match status" value="1"/>
</dbReference>
<dbReference type="OrthoDB" id="9793058at2"/>
<dbReference type="AlphaFoldDB" id="A0A2A5JUS4"/>
<dbReference type="GO" id="GO:0003700">
    <property type="term" value="F:DNA-binding transcription factor activity"/>
    <property type="evidence" value="ECO:0007669"/>
    <property type="project" value="InterPro"/>
</dbReference>
<dbReference type="GO" id="GO:0046685">
    <property type="term" value="P:response to arsenic-containing substance"/>
    <property type="evidence" value="ECO:0007669"/>
    <property type="project" value="UniProtKB-KW"/>
</dbReference>
<dbReference type="PANTHER" id="PTHR43428:SF1">
    <property type="entry name" value="ARSENATE REDUCTASE"/>
    <property type="match status" value="1"/>
</dbReference>
<dbReference type="InterPro" id="IPR023485">
    <property type="entry name" value="Ptyr_pPase"/>
</dbReference>
<dbReference type="CDD" id="cd16345">
    <property type="entry name" value="LMWP_ArsC"/>
    <property type="match status" value="1"/>
</dbReference>
<accession>A0A2A5JUS4</accession>
<dbReference type="InterPro" id="IPR036390">
    <property type="entry name" value="WH_DNA-bd_sf"/>
</dbReference>
<dbReference type="SMART" id="SM00226">
    <property type="entry name" value="LMWPc"/>
    <property type="match status" value="1"/>
</dbReference>
<dbReference type="Pfam" id="PF01451">
    <property type="entry name" value="LMWPc"/>
    <property type="match status" value="1"/>
</dbReference>
<evidence type="ECO:0000259" key="2">
    <source>
        <dbReference type="PROSITE" id="PS50987"/>
    </source>
</evidence>
<dbReference type="RefSeq" id="WP_099640837.1">
    <property type="nucleotide sequence ID" value="NZ_NKHF01000018.1"/>
</dbReference>
<dbReference type="InterPro" id="IPR036196">
    <property type="entry name" value="Ptyr_pPase_sf"/>
</dbReference>
<reference evidence="4" key="1">
    <citation type="journal article" date="2019" name="Genome Announc.">
        <title>Draft Genome Sequence of Pseudoalteromonas piscicida Strain 36Y ROTHPW, an Hypersaline Seawater Isolate from the South Coast of Sonora, Mexico.</title>
        <authorList>
            <person name="Sanchez-Diaz R."/>
            <person name="Molina-Garza Z.J."/>
            <person name="Cruz-Suarez L.E."/>
            <person name="Selvin J."/>
            <person name="Kiran G.S."/>
            <person name="Ibarra-Gamez J.C."/>
            <person name="Gomez-Gil B."/>
            <person name="Galaviz-Silva L."/>
        </authorList>
    </citation>
    <scope>NUCLEOTIDE SEQUENCE [LARGE SCALE GENOMIC DNA]</scope>
    <source>
        <strain evidence="4">36Y_RITHPW</strain>
    </source>
</reference>
<dbReference type="PROSITE" id="PS50987">
    <property type="entry name" value="HTH_ARSR_2"/>
    <property type="match status" value="1"/>
</dbReference>
<comment type="caution">
    <text evidence="3">The sequence shown here is derived from an EMBL/GenBank/DDBJ whole genome shotgun (WGS) entry which is preliminary data.</text>
</comment>
<dbReference type="PRINTS" id="PR00778">
    <property type="entry name" value="HTHARSR"/>
</dbReference>
<sequence length="253" mass="28805">MKVLFLCSENSARSIMAEALLKHHGKDEYEVYSAGTEPCGVDSRTLLAIEHFGLQTEGLHSKHLDEVANIHFDFVITLCDKAAKECDNRINGTNLLAWDFPEPRTRPEANPFEKTLQELNERIKMFLLINEKQKPAPITPTTFYKALADDIRLKTLLIIAVEKEVCVCELMVALDEESQPKVSRHLAQLRKTGILSDRKHQQWVFYSLNPTLPKWMKQTITATVVNEPIFIEQELARLNAMGDRPTRVASCCN</sequence>
<dbReference type="Gene3D" id="3.40.50.2300">
    <property type="match status" value="1"/>
</dbReference>
<keyword evidence="1" id="KW-0059">Arsenical resistance</keyword>
<evidence type="ECO:0000313" key="4">
    <source>
        <dbReference type="Proteomes" id="UP000228621"/>
    </source>
</evidence>
<dbReference type="Pfam" id="PF01022">
    <property type="entry name" value="HTH_5"/>
    <property type="match status" value="1"/>
</dbReference>
<dbReference type="SMART" id="SM00418">
    <property type="entry name" value="HTH_ARSR"/>
    <property type="match status" value="1"/>
</dbReference>
<evidence type="ECO:0000256" key="1">
    <source>
        <dbReference type="ARBA" id="ARBA00022849"/>
    </source>
</evidence>
<dbReference type="Proteomes" id="UP000228621">
    <property type="component" value="Unassembled WGS sequence"/>
</dbReference>
<dbReference type="PANTHER" id="PTHR43428">
    <property type="entry name" value="ARSENATE REDUCTASE"/>
    <property type="match status" value="1"/>
</dbReference>
<dbReference type="NCBIfam" id="NF033788">
    <property type="entry name" value="HTH_metalloreg"/>
    <property type="match status" value="1"/>
</dbReference>
<feature type="domain" description="HTH arsR-type" evidence="2">
    <location>
        <begin position="132"/>
        <end position="227"/>
    </location>
</feature>